<comment type="catalytic activity">
    <reaction evidence="11">
        <text>fluoride(in) = fluoride(out)</text>
        <dbReference type="Rhea" id="RHEA:76159"/>
        <dbReference type="ChEBI" id="CHEBI:17051"/>
    </reaction>
    <physiologicalReaction direction="left-to-right" evidence="11">
        <dbReference type="Rhea" id="RHEA:76160"/>
    </physiologicalReaction>
</comment>
<dbReference type="Proteomes" id="UP000033203">
    <property type="component" value="Unassembled WGS sequence"/>
</dbReference>
<keyword evidence="12" id="KW-0813">Transport</keyword>
<reference evidence="13 14" key="1">
    <citation type="submission" date="2015-01" db="EMBL/GenBank/DDBJ databases">
        <title>Genome of Sphingomonas taxi strain 30a.</title>
        <authorList>
            <person name="Eevers N."/>
            <person name="Van Hamme J."/>
            <person name="Bottos E."/>
            <person name="Weyens N."/>
            <person name="Vangronsveld J."/>
        </authorList>
    </citation>
    <scope>NUCLEOTIDE SEQUENCE [LARGE SCALE GENOMIC DNA]</scope>
    <source>
        <strain evidence="13 14">30a</strain>
    </source>
</reference>
<sequence length="129" mass="12939">MPPLLLVMAGGALGSAARYLTGRIALTALGPHFPYGTLVVNLVGGLLMGLLAGVLARIGGSENWRLFLGIGVLGGFTTFSSFSLDVVTLVERGAVATAALYVFVSVAGAIGALFAGLMLARGLFGSAVA</sequence>
<feature type="transmembrane region" description="Helical" evidence="12">
    <location>
        <begin position="66"/>
        <end position="86"/>
    </location>
</feature>
<dbReference type="GO" id="GO:0005886">
    <property type="term" value="C:plasma membrane"/>
    <property type="evidence" value="ECO:0007669"/>
    <property type="project" value="UniProtKB-SubCell"/>
</dbReference>
<feature type="binding site" evidence="12">
    <location>
        <position position="74"/>
    </location>
    <ligand>
        <name>Na(+)</name>
        <dbReference type="ChEBI" id="CHEBI:29101"/>
        <note>structural</note>
    </ligand>
</feature>
<keyword evidence="4 12" id="KW-0812">Transmembrane</keyword>
<dbReference type="NCBIfam" id="TIGR00494">
    <property type="entry name" value="crcB"/>
    <property type="match status" value="1"/>
</dbReference>
<dbReference type="PANTHER" id="PTHR28259">
    <property type="entry name" value="FLUORIDE EXPORT PROTEIN 1-RELATED"/>
    <property type="match status" value="1"/>
</dbReference>
<keyword evidence="2 12" id="KW-1003">Cell membrane</keyword>
<dbReference type="GO" id="GO:0046872">
    <property type="term" value="F:metal ion binding"/>
    <property type="evidence" value="ECO:0007669"/>
    <property type="project" value="UniProtKB-KW"/>
</dbReference>
<gene>
    <name evidence="12" type="primary">fluC</name>
    <name evidence="12" type="synonym">crcB</name>
    <name evidence="13" type="ORF">SR41_07885</name>
</gene>
<evidence type="ECO:0000256" key="10">
    <source>
        <dbReference type="ARBA" id="ARBA00035120"/>
    </source>
</evidence>
<dbReference type="EMBL" id="JXTP01000030">
    <property type="protein sequence ID" value="KIU28446.1"/>
    <property type="molecule type" value="Genomic_DNA"/>
</dbReference>
<dbReference type="PANTHER" id="PTHR28259:SF1">
    <property type="entry name" value="FLUORIDE EXPORT PROTEIN 1-RELATED"/>
    <property type="match status" value="1"/>
</dbReference>
<keyword evidence="3" id="KW-0997">Cell inner membrane</keyword>
<dbReference type="InterPro" id="IPR003691">
    <property type="entry name" value="FluC"/>
</dbReference>
<dbReference type="HAMAP" id="MF_00454">
    <property type="entry name" value="FluC"/>
    <property type="match status" value="1"/>
</dbReference>
<evidence type="ECO:0000256" key="8">
    <source>
        <dbReference type="ARBA" id="ARBA00023136"/>
    </source>
</evidence>
<evidence type="ECO:0000256" key="1">
    <source>
        <dbReference type="ARBA" id="ARBA00004651"/>
    </source>
</evidence>
<name>A0A0D1MLT9_9SPHN</name>
<comment type="activity regulation">
    <text evidence="12">Na(+) is not transported, but it plays an essential structural role and its presence is essential for fluoride channel function.</text>
</comment>
<protein>
    <recommendedName>
        <fullName evidence="12">Fluoride-specific ion channel FluC</fullName>
    </recommendedName>
</protein>
<feature type="transmembrane region" description="Helical" evidence="12">
    <location>
        <begin position="32"/>
        <end position="54"/>
    </location>
</feature>
<keyword evidence="9 12" id="KW-0407">Ion channel</keyword>
<accession>A0A0D1MLT9</accession>
<dbReference type="GO" id="GO:0140114">
    <property type="term" value="P:cellular detoxification of fluoride"/>
    <property type="evidence" value="ECO:0007669"/>
    <property type="project" value="UniProtKB-UniRule"/>
</dbReference>
<dbReference type="NCBIfam" id="NF010791">
    <property type="entry name" value="PRK14195.1"/>
    <property type="match status" value="1"/>
</dbReference>
<keyword evidence="7 12" id="KW-0406">Ion transport</keyword>
<dbReference type="AlphaFoldDB" id="A0A0D1MLT9"/>
<evidence type="ECO:0000256" key="4">
    <source>
        <dbReference type="ARBA" id="ARBA00022692"/>
    </source>
</evidence>
<organism evidence="13 14">
    <name type="scientific">Sphingomonas melonis</name>
    <dbReference type="NCBI Taxonomy" id="152682"/>
    <lineage>
        <taxon>Bacteria</taxon>
        <taxon>Pseudomonadati</taxon>
        <taxon>Pseudomonadota</taxon>
        <taxon>Alphaproteobacteria</taxon>
        <taxon>Sphingomonadales</taxon>
        <taxon>Sphingomonadaceae</taxon>
        <taxon>Sphingomonas</taxon>
    </lineage>
</organism>
<evidence type="ECO:0000256" key="6">
    <source>
        <dbReference type="ARBA" id="ARBA00023053"/>
    </source>
</evidence>
<comment type="caution">
    <text evidence="13">The sequence shown here is derived from an EMBL/GenBank/DDBJ whole genome shotgun (WGS) entry which is preliminary data.</text>
</comment>
<evidence type="ECO:0000256" key="11">
    <source>
        <dbReference type="ARBA" id="ARBA00035585"/>
    </source>
</evidence>
<evidence type="ECO:0000313" key="14">
    <source>
        <dbReference type="Proteomes" id="UP000033203"/>
    </source>
</evidence>
<dbReference type="Pfam" id="PF02537">
    <property type="entry name" value="CRCB"/>
    <property type="match status" value="1"/>
</dbReference>
<evidence type="ECO:0000256" key="2">
    <source>
        <dbReference type="ARBA" id="ARBA00022475"/>
    </source>
</evidence>
<keyword evidence="6 12" id="KW-0915">Sodium</keyword>
<dbReference type="PATRIC" id="fig|1549858.7.peg.2011"/>
<proteinExistence type="inferred from homology"/>
<comment type="subcellular location">
    <subcellularLocation>
        <location evidence="1 12">Cell membrane</location>
        <topology evidence="1 12">Multi-pass membrane protein</topology>
    </subcellularLocation>
</comment>
<evidence type="ECO:0000256" key="12">
    <source>
        <dbReference type="HAMAP-Rule" id="MF_00454"/>
    </source>
</evidence>
<evidence type="ECO:0000256" key="5">
    <source>
        <dbReference type="ARBA" id="ARBA00022989"/>
    </source>
</evidence>
<keyword evidence="8 12" id="KW-0472">Membrane</keyword>
<evidence type="ECO:0000256" key="3">
    <source>
        <dbReference type="ARBA" id="ARBA00022519"/>
    </source>
</evidence>
<feature type="transmembrane region" description="Helical" evidence="12">
    <location>
        <begin position="98"/>
        <end position="120"/>
    </location>
</feature>
<dbReference type="GO" id="GO:0062054">
    <property type="term" value="F:fluoride channel activity"/>
    <property type="evidence" value="ECO:0007669"/>
    <property type="project" value="UniProtKB-UniRule"/>
</dbReference>
<evidence type="ECO:0000313" key="13">
    <source>
        <dbReference type="EMBL" id="KIU28446.1"/>
    </source>
</evidence>
<feature type="binding site" evidence="12">
    <location>
        <position position="77"/>
    </location>
    <ligand>
        <name>Na(+)</name>
        <dbReference type="ChEBI" id="CHEBI:29101"/>
        <note>structural</note>
    </ligand>
</feature>
<keyword evidence="12" id="KW-0479">Metal-binding</keyword>
<comment type="similarity">
    <text evidence="10 12">Belongs to the fluoride channel Fluc/FEX (TC 1.A.43) family.</text>
</comment>
<comment type="function">
    <text evidence="12">Fluoride-specific ion channel. Important for reducing fluoride concentration in the cell, thus reducing its toxicity.</text>
</comment>
<evidence type="ECO:0000256" key="7">
    <source>
        <dbReference type="ARBA" id="ARBA00023065"/>
    </source>
</evidence>
<evidence type="ECO:0000256" key="9">
    <source>
        <dbReference type="ARBA" id="ARBA00023303"/>
    </source>
</evidence>
<keyword evidence="5 12" id="KW-1133">Transmembrane helix</keyword>